<evidence type="ECO:0000313" key="1">
    <source>
        <dbReference type="EMBL" id="MBA8804172.1"/>
    </source>
</evidence>
<sequence length="64" mass="7649">MLIRKHKVSERRACRLVGQHRSANRYEPRPSDLEAKLVQRMHRLSEEDPEWGYRMRAGSSRSSR</sequence>
<dbReference type="AlphaFoldDB" id="A0A7W3J0U8"/>
<evidence type="ECO:0000313" key="2">
    <source>
        <dbReference type="Proteomes" id="UP000580910"/>
    </source>
</evidence>
<proteinExistence type="predicted"/>
<reference evidence="1 2" key="1">
    <citation type="submission" date="2020-07" db="EMBL/GenBank/DDBJ databases">
        <title>Sequencing the genomes of 1000 actinobacteria strains.</title>
        <authorList>
            <person name="Klenk H.-P."/>
        </authorList>
    </citation>
    <scope>NUCLEOTIDE SEQUENCE [LARGE SCALE GENOMIC DNA]</scope>
    <source>
        <strain evidence="1 2">DSM 21349</strain>
    </source>
</reference>
<gene>
    <name evidence="1" type="ORF">FB382_002463</name>
</gene>
<accession>A0A7W3J0U8</accession>
<dbReference type="EMBL" id="JACGXA010000001">
    <property type="protein sequence ID" value="MBA8804172.1"/>
    <property type="molecule type" value="Genomic_DNA"/>
</dbReference>
<organism evidence="1 2">
    <name type="scientific">Nocardioides ginsengisegetis</name>
    <dbReference type="NCBI Taxonomy" id="661491"/>
    <lineage>
        <taxon>Bacteria</taxon>
        <taxon>Bacillati</taxon>
        <taxon>Actinomycetota</taxon>
        <taxon>Actinomycetes</taxon>
        <taxon>Propionibacteriales</taxon>
        <taxon>Nocardioidaceae</taxon>
        <taxon>Nocardioides</taxon>
    </lineage>
</organism>
<keyword evidence="2" id="KW-1185">Reference proteome</keyword>
<name>A0A7W3J0U8_9ACTN</name>
<protein>
    <submittedName>
        <fullName evidence="1">Uncharacterized protein</fullName>
    </submittedName>
</protein>
<dbReference type="Proteomes" id="UP000580910">
    <property type="component" value="Unassembled WGS sequence"/>
</dbReference>
<comment type="caution">
    <text evidence="1">The sequence shown here is derived from an EMBL/GenBank/DDBJ whole genome shotgun (WGS) entry which is preliminary data.</text>
</comment>